<organism evidence="2 3">
    <name type="scientific">Octopus vulgaris</name>
    <name type="common">Common octopus</name>
    <dbReference type="NCBI Taxonomy" id="6645"/>
    <lineage>
        <taxon>Eukaryota</taxon>
        <taxon>Metazoa</taxon>
        <taxon>Spiralia</taxon>
        <taxon>Lophotrochozoa</taxon>
        <taxon>Mollusca</taxon>
        <taxon>Cephalopoda</taxon>
        <taxon>Coleoidea</taxon>
        <taxon>Octopodiformes</taxon>
        <taxon>Octopoda</taxon>
        <taxon>Incirrata</taxon>
        <taxon>Octopodidae</taxon>
        <taxon>Octopus</taxon>
    </lineage>
</organism>
<feature type="compositionally biased region" description="Polar residues" evidence="1">
    <location>
        <begin position="39"/>
        <end position="50"/>
    </location>
</feature>
<dbReference type="AlphaFoldDB" id="A0AA36F308"/>
<dbReference type="EMBL" id="OX597818">
    <property type="protein sequence ID" value="CAI9722602.1"/>
    <property type="molecule type" value="Genomic_DNA"/>
</dbReference>
<evidence type="ECO:0000256" key="1">
    <source>
        <dbReference type="SAM" id="MobiDB-lite"/>
    </source>
</evidence>
<protein>
    <submittedName>
        <fullName evidence="2">Uncharacterized protein</fullName>
    </submittedName>
</protein>
<feature type="region of interest" description="Disordered" evidence="1">
    <location>
        <begin position="39"/>
        <end position="63"/>
    </location>
</feature>
<reference evidence="2" key="1">
    <citation type="submission" date="2023-08" db="EMBL/GenBank/DDBJ databases">
        <authorList>
            <person name="Alioto T."/>
            <person name="Alioto T."/>
            <person name="Gomez Garrido J."/>
        </authorList>
    </citation>
    <scope>NUCLEOTIDE SEQUENCE</scope>
</reference>
<name>A0AA36F308_OCTVU</name>
<proteinExistence type="predicted"/>
<evidence type="ECO:0000313" key="2">
    <source>
        <dbReference type="EMBL" id="CAI9722602.1"/>
    </source>
</evidence>
<accession>A0AA36F308</accession>
<keyword evidence="3" id="KW-1185">Reference proteome</keyword>
<gene>
    <name evidence="2" type="ORF">OCTVUL_1B021330</name>
</gene>
<dbReference type="Proteomes" id="UP001162480">
    <property type="component" value="Chromosome 5"/>
</dbReference>
<evidence type="ECO:0000313" key="3">
    <source>
        <dbReference type="Proteomes" id="UP001162480"/>
    </source>
</evidence>
<sequence>MCLVQKKVVQNRFCTTSNDVTQLIRRKDEILKRLPEHFTSVSNQESTSSAEELVEHPSLEETSTVIEKLSNGMDGTYVNVSKKPTDLDDAYVNVLKKPSGYQ</sequence>